<dbReference type="RefSeq" id="WP_188857907.1">
    <property type="nucleotide sequence ID" value="NZ_BMLT01000001.1"/>
</dbReference>
<dbReference type="EMBL" id="BMLT01000001">
    <property type="protein sequence ID" value="GGO76823.1"/>
    <property type="molecule type" value="Genomic_DNA"/>
</dbReference>
<dbReference type="InterPro" id="IPR032687">
    <property type="entry name" value="AraC-type_N"/>
</dbReference>
<dbReference type="Pfam" id="PF12833">
    <property type="entry name" value="HTH_18"/>
    <property type="match status" value="1"/>
</dbReference>
<evidence type="ECO:0000256" key="3">
    <source>
        <dbReference type="ARBA" id="ARBA00023163"/>
    </source>
</evidence>
<evidence type="ECO:0000259" key="4">
    <source>
        <dbReference type="PROSITE" id="PS01124"/>
    </source>
</evidence>
<reference evidence="5 6" key="1">
    <citation type="journal article" date="2014" name="Int. J. Syst. Evol. Microbiol.">
        <title>Complete genome sequence of Corynebacterium casei LMG S-19264T (=DSM 44701T), isolated from a smear-ripened cheese.</title>
        <authorList>
            <consortium name="US DOE Joint Genome Institute (JGI-PGF)"/>
            <person name="Walter F."/>
            <person name="Albersmeier A."/>
            <person name="Kalinowski J."/>
            <person name="Ruckert C."/>
        </authorList>
    </citation>
    <scope>NUCLEOTIDE SEQUENCE [LARGE SCALE GENOMIC DNA]</scope>
    <source>
        <strain evidence="5 6">CGMCC 1.7286</strain>
    </source>
</reference>
<dbReference type="SUPFAM" id="SSF46689">
    <property type="entry name" value="Homeodomain-like"/>
    <property type="match status" value="1"/>
</dbReference>
<dbReference type="Gene3D" id="1.10.10.60">
    <property type="entry name" value="Homeodomain-like"/>
    <property type="match status" value="1"/>
</dbReference>
<organism evidence="5 6">
    <name type="scientific">Marinobacterium nitratireducens</name>
    <dbReference type="NCBI Taxonomy" id="518897"/>
    <lineage>
        <taxon>Bacteria</taxon>
        <taxon>Pseudomonadati</taxon>
        <taxon>Pseudomonadota</taxon>
        <taxon>Gammaproteobacteria</taxon>
        <taxon>Oceanospirillales</taxon>
        <taxon>Oceanospirillaceae</taxon>
        <taxon>Marinobacterium</taxon>
    </lineage>
</organism>
<evidence type="ECO:0000313" key="6">
    <source>
        <dbReference type="Proteomes" id="UP000599578"/>
    </source>
</evidence>
<dbReference type="InterPro" id="IPR009057">
    <property type="entry name" value="Homeodomain-like_sf"/>
</dbReference>
<name>A0A917Z7S8_9GAMM</name>
<dbReference type="Proteomes" id="UP000599578">
    <property type="component" value="Unassembled WGS sequence"/>
</dbReference>
<sequence>MSRSATVSIDFVESLLLHAEQQGYNLDSLLSSVGMTRSELEGRSDFPADQFNLLYQHVMWLVQDESFGLLTGGNLPTGTFRMMCFAMITCTNLGDAVRRCSQFYEICKGPRVKPEIVVDGDKAYFHYVALNSMPADTVRRVVSNETPAVIRSSISIWHHFMSWMIGYRLPLLRASFTFAEQPNLSDYQNLFQCPIDFNASENRLTFPADQLSMPMMQNAETLRSFLRTAPYQLMVMVNGDRSVSAQVKGLIGRDFSRSPPSIQEVASALNMSARTLRRHLDKEGTTYQALKDQSRFDAAQEYLSYPNVSVQEVAALLGFTEPSAFVRAFRKWSGVTPAAYRDAQQEAIEQGA</sequence>
<dbReference type="GO" id="GO:0000976">
    <property type="term" value="F:transcription cis-regulatory region binding"/>
    <property type="evidence" value="ECO:0007669"/>
    <property type="project" value="TreeGrafter"/>
</dbReference>
<evidence type="ECO:0000313" key="5">
    <source>
        <dbReference type="EMBL" id="GGO76823.1"/>
    </source>
</evidence>
<gene>
    <name evidence="5" type="ORF">GCM10011348_04950</name>
</gene>
<evidence type="ECO:0000256" key="1">
    <source>
        <dbReference type="ARBA" id="ARBA00023015"/>
    </source>
</evidence>
<keyword evidence="6" id="KW-1185">Reference proteome</keyword>
<keyword evidence="3" id="KW-0804">Transcription</keyword>
<dbReference type="SMART" id="SM00342">
    <property type="entry name" value="HTH_ARAC"/>
    <property type="match status" value="1"/>
</dbReference>
<dbReference type="InterPro" id="IPR020449">
    <property type="entry name" value="Tscrpt_reg_AraC-type_HTH"/>
</dbReference>
<keyword evidence="2" id="KW-0238">DNA-binding</keyword>
<dbReference type="InterPro" id="IPR018060">
    <property type="entry name" value="HTH_AraC"/>
</dbReference>
<proteinExistence type="predicted"/>
<dbReference type="GO" id="GO:0003700">
    <property type="term" value="F:DNA-binding transcription factor activity"/>
    <property type="evidence" value="ECO:0007669"/>
    <property type="project" value="InterPro"/>
</dbReference>
<protein>
    <submittedName>
        <fullName evidence="5">Transcriptional regulator</fullName>
    </submittedName>
</protein>
<feature type="domain" description="HTH araC/xylS-type" evidence="4">
    <location>
        <begin position="245"/>
        <end position="343"/>
    </location>
</feature>
<dbReference type="PROSITE" id="PS01124">
    <property type="entry name" value="HTH_ARAC_FAMILY_2"/>
    <property type="match status" value="1"/>
</dbReference>
<evidence type="ECO:0000256" key="2">
    <source>
        <dbReference type="ARBA" id="ARBA00023125"/>
    </source>
</evidence>
<dbReference type="AlphaFoldDB" id="A0A917Z7S8"/>
<accession>A0A917Z7S8</accession>
<dbReference type="PRINTS" id="PR00032">
    <property type="entry name" value="HTHARAC"/>
</dbReference>
<dbReference type="PANTHER" id="PTHR47894">
    <property type="entry name" value="HTH-TYPE TRANSCRIPTIONAL REGULATOR GADX"/>
    <property type="match status" value="1"/>
</dbReference>
<dbReference type="Pfam" id="PF12625">
    <property type="entry name" value="Arabinose_bd"/>
    <property type="match status" value="1"/>
</dbReference>
<comment type="caution">
    <text evidence="5">The sequence shown here is derived from an EMBL/GenBank/DDBJ whole genome shotgun (WGS) entry which is preliminary data.</text>
</comment>
<dbReference type="GO" id="GO:0005829">
    <property type="term" value="C:cytosol"/>
    <property type="evidence" value="ECO:0007669"/>
    <property type="project" value="TreeGrafter"/>
</dbReference>
<dbReference type="PANTHER" id="PTHR47894:SF1">
    <property type="entry name" value="HTH-TYPE TRANSCRIPTIONAL REGULATOR VQSM"/>
    <property type="match status" value="1"/>
</dbReference>
<keyword evidence="1" id="KW-0805">Transcription regulation</keyword>